<evidence type="ECO:0000259" key="4">
    <source>
        <dbReference type="Pfam" id="PF08669"/>
    </source>
</evidence>
<dbReference type="Gene3D" id="3.50.50.60">
    <property type="entry name" value="FAD/NAD(P)-binding domain"/>
    <property type="match status" value="1"/>
</dbReference>
<dbReference type="OrthoDB" id="498204at2759"/>
<evidence type="ECO:0000259" key="2">
    <source>
        <dbReference type="Pfam" id="PF01266"/>
    </source>
</evidence>
<feature type="domain" description="Aminomethyltransferase C-terminal" evidence="4">
    <location>
        <begin position="779"/>
        <end position="864"/>
    </location>
</feature>
<dbReference type="SUPFAM" id="SSF54373">
    <property type="entry name" value="FAD-linked reductases, C-terminal domain"/>
    <property type="match status" value="1"/>
</dbReference>
<evidence type="ECO:0000259" key="5">
    <source>
        <dbReference type="Pfam" id="PF16350"/>
    </source>
</evidence>
<dbReference type="InterPro" id="IPR027266">
    <property type="entry name" value="TrmE/GcvT-like"/>
</dbReference>
<organism evidence="6 7">
    <name type="scientific">Clunio marinus</name>
    <dbReference type="NCBI Taxonomy" id="568069"/>
    <lineage>
        <taxon>Eukaryota</taxon>
        <taxon>Metazoa</taxon>
        <taxon>Ecdysozoa</taxon>
        <taxon>Arthropoda</taxon>
        <taxon>Hexapoda</taxon>
        <taxon>Insecta</taxon>
        <taxon>Pterygota</taxon>
        <taxon>Neoptera</taxon>
        <taxon>Endopterygota</taxon>
        <taxon>Diptera</taxon>
        <taxon>Nematocera</taxon>
        <taxon>Chironomoidea</taxon>
        <taxon>Chironomidae</taxon>
        <taxon>Clunio</taxon>
    </lineage>
</organism>
<dbReference type="Proteomes" id="UP000183832">
    <property type="component" value="Unassembled WGS sequence"/>
</dbReference>
<evidence type="ECO:0000313" key="7">
    <source>
        <dbReference type="Proteomes" id="UP000183832"/>
    </source>
</evidence>
<feature type="domain" description="GCVT N-terminal" evidence="3">
    <location>
        <begin position="442"/>
        <end position="759"/>
    </location>
</feature>
<name>A0A1J1ICL1_9DIPT</name>
<protein>
    <submittedName>
        <fullName evidence="6">CLUMA_CG010687, isoform A</fullName>
    </submittedName>
</protein>
<reference evidence="6 7" key="1">
    <citation type="submission" date="2015-04" db="EMBL/GenBank/DDBJ databases">
        <authorList>
            <person name="Syromyatnikov M.Y."/>
            <person name="Popov V.N."/>
        </authorList>
    </citation>
    <scope>NUCLEOTIDE SEQUENCE [LARGE SCALE GENOMIC DNA]</scope>
</reference>
<accession>A0A1J1ICL1</accession>
<dbReference type="Gene3D" id="2.40.30.110">
    <property type="entry name" value="Aminomethyltransferase beta-barrel domains"/>
    <property type="match status" value="1"/>
</dbReference>
<dbReference type="Pfam" id="PF01266">
    <property type="entry name" value="DAO"/>
    <property type="match status" value="1"/>
</dbReference>
<evidence type="ECO:0000259" key="3">
    <source>
        <dbReference type="Pfam" id="PF01571"/>
    </source>
</evidence>
<dbReference type="Pfam" id="PF16350">
    <property type="entry name" value="FAO_M"/>
    <property type="match status" value="1"/>
</dbReference>
<feature type="domain" description="FAD dependent oxidoreductase" evidence="2">
    <location>
        <begin position="24"/>
        <end position="381"/>
    </location>
</feature>
<dbReference type="AlphaFoldDB" id="A0A1J1ICL1"/>
<dbReference type="Gene3D" id="3.30.9.10">
    <property type="entry name" value="D-Amino Acid Oxidase, subunit A, domain 2"/>
    <property type="match status" value="1"/>
</dbReference>
<proteinExistence type="inferred from homology"/>
<dbReference type="InterPro" id="IPR036188">
    <property type="entry name" value="FAD/NAD-bd_sf"/>
</dbReference>
<dbReference type="PANTHER" id="PTHR43757">
    <property type="entry name" value="AMINOMETHYLTRANSFERASE"/>
    <property type="match status" value="1"/>
</dbReference>
<gene>
    <name evidence="6" type="ORF">CLUMA_CG010687</name>
</gene>
<dbReference type="Gene3D" id="3.30.70.1400">
    <property type="entry name" value="Aminomethyltransferase beta-barrel domains"/>
    <property type="match status" value="1"/>
</dbReference>
<feature type="domain" description="FAD dependent oxidoreductase central" evidence="5">
    <location>
        <begin position="385"/>
        <end position="437"/>
    </location>
</feature>
<evidence type="ECO:0000313" key="6">
    <source>
        <dbReference type="EMBL" id="CRK97292.1"/>
    </source>
</evidence>
<dbReference type="SUPFAM" id="SSF51905">
    <property type="entry name" value="FAD/NAD(P)-binding domain"/>
    <property type="match status" value="1"/>
</dbReference>
<dbReference type="InterPro" id="IPR028896">
    <property type="entry name" value="GcvT/YgfZ/DmdA"/>
</dbReference>
<sequence>DAFRFKKKEFVRCFSTPTLPEFADVVIIGGGSAGCNTLYQLAKRNVNAVLLERAQMTAGTTWHTAGLVWRLRPNDVEIQLLATTRDTLMNLESETGLNSGWIQNGGLFISHSEERTNEYRRLQTLGKCFGIESHILSPEDTQKVFPLLDPTSFENSLYSPGDGVVDPAMMCAALSKASSNNGGRVIENCPVEEIIVGENHLGLKDVRGVRTSHGIIKTNTVVNATGVWGKDLLQQHGIHLPLVPMKHAYVISETIKEVQGMPNVRDHDYSTYFRIQGASICMGGYENNPILLDKVPNDFNFSLYELDYSVFDTHIEGAIKICPAFGNVGIKSTICGPESFTPDHKPLMGPDPHLSGLFHSCGYNSAGMMLGAGCAKQLASWIIHDRPDLHMFAYDVRRFTPKQKKAYDWAVERSHEAYAKNYSIVFPNDQPLAGRNFIQDPLHKILVNYGAVMEEKGGYERPGYYVHDGTAPVQRYDWYGYYGHEKNKNTCYVEKLAGDYKFGFSDHHDLIGEEAHSCRENAVVFDLSYFCKVFLTGIQAEEAAKWISTGNLNKPYNKTIYTCALNNRGGVEIDLTVTPVEAGIGELHDPIFKGRGFYCVAGGASYYHTVSHMHEAINEKNFRAKVTDVTNELGILSVQGPKSREIMSKLCDYDFSNENFPPNSAAILEIKDLKDEKIRIRALRVSFVGELGYELHVAKESCAKLYEALMRVGASFGLKNGGYRSMYSLSSEKGYHLWGFDLRADDTPIEANLGFTCRKQGEYKGKNAVIQQQNDGVQKRLVFLTLKEKLPIWGLEAVYRNGEIVGHLRRGEWAYTLNCAIGQSYIRRNDSDKPIDINYINSGKYQIEIMGKLYDADCHLRSPFDPQGRRILGDYKTL</sequence>
<dbReference type="InterPro" id="IPR013977">
    <property type="entry name" value="GcvT_C"/>
</dbReference>
<dbReference type="InterPro" id="IPR032503">
    <property type="entry name" value="FAO_M"/>
</dbReference>
<evidence type="ECO:0000256" key="1">
    <source>
        <dbReference type="ARBA" id="ARBA00008609"/>
    </source>
</evidence>
<dbReference type="FunFam" id="3.50.50.60:FF:000769">
    <property type="entry name" value="Sarcosine dehydrogenase"/>
    <property type="match status" value="1"/>
</dbReference>
<dbReference type="FunFam" id="2.40.30.110:FF:000008">
    <property type="entry name" value="Sarcosine dehydrogenase"/>
    <property type="match status" value="1"/>
</dbReference>
<dbReference type="STRING" id="568069.A0A1J1ICL1"/>
<dbReference type="InterPro" id="IPR006222">
    <property type="entry name" value="GCVT_N"/>
</dbReference>
<dbReference type="SUPFAM" id="SSF101790">
    <property type="entry name" value="Aminomethyltransferase beta-barrel domain"/>
    <property type="match status" value="1"/>
</dbReference>
<dbReference type="Pfam" id="PF08669">
    <property type="entry name" value="GCV_T_C"/>
    <property type="match status" value="1"/>
</dbReference>
<dbReference type="SUPFAM" id="SSF103025">
    <property type="entry name" value="Folate-binding domain"/>
    <property type="match status" value="1"/>
</dbReference>
<dbReference type="InterPro" id="IPR029043">
    <property type="entry name" value="GcvT/YgfZ_C"/>
</dbReference>
<dbReference type="Pfam" id="PF01571">
    <property type="entry name" value="GCV_T"/>
    <property type="match status" value="1"/>
</dbReference>
<comment type="similarity">
    <text evidence="1">Belongs to the GcvT family.</text>
</comment>
<keyword evidence="7" id="KW-1185">Reference proteome</keyword>
<dbReference type="PANTHER" id="PTHR43757:SF11">
    <property type="entry name" value="SARCOSINE DEHYDROGENASE"/>
    <property type="match status" value="1"/>
</dbReference>
<feature type="non-terminal residue" evidence="6">
    <location>
        <position position="1"/>
    </location>
</feature>
<dbReference type="GO" id="GO:0005739">
    <property type="term" value="C:mitochondrion"/>
    <property type="evidence" value="ECO:0007669"/>
    <property type="project" value="TreeGrafter"/>
</dbReference>
<dbReference type="Gene3D" id="3.30.1360.120">
    <property type="entry name" value="Probable tRNA modification gtpase trme, domain 1"/>
    <property type="match status" value="1"/>
</dbReference>
<dbReference type="InterPro" id="IPR006076">
    <property type="entry name" value="FAD-dep_OxRdtase"/>
</dbReference>
<dbReference type="EMBL" id="CVRI01000047">
    <property type="protein sequence ID" value="CRK97292.1"/>
    <property type="molecule type" value="Genomic_DNA"/>
</dbReference>